<organism evidence="8 9">
    <name type="scientific">Alcanivorax profundi</name>
    <dbReference type="NCBI Taxonomy" id="2338368"/>
    <lineage>
        <taxon>Bacteria</taxon>
        <taxon>Pseudomonadati</taxon>
        <taxon>Pseudomonadota</taxon>
        <taxon>Gammaproteobacteria</taxon>
        <taxon>Oceanospirillales</taxon>
        <taxon>Alcanivoracaceae</taxon>
        <taxon>Alcanivorax</taxon>
    </lineage>
</organism>
<reference evidence="8 9" key="1">
    <citation type="submission" date="2018-09" db="EMBL/GenBank/DDBJ databases">
        <title>Alcanivorax profundi sp. nov., isolated from 1000 m-depth seawater of the Mariana Trench.</title>
        <authorList>
            <person name="Liu J."/>
        </authorList>
    </citation>
    <scope>NUCLEOTIDE SEQUENCE [LARGE SCALE GENOMIC DNA]</scope>
    <source>
        <strain evidence="8 9">MTEO17</strain>
    </source>
</reference>
<dbReference type="Pfam" id="PF01171">
    <property type="entry name" value="ATP_bind_3"/>
    <property type="match status" value="1"/>
</dbReference>
<evidence type="ECO:0000313" key="9">
    <source>
        <dbReference type="Proteomes" id="UP000283734"/>
    </source>
</evidence>
<dbReference type="InterPro" id="IPR014729">
    <property type="entry name" value="Rossmann-like_a/b/a_fold"/>
</dbReference>
<dbReference type="EMBL" id="QYYA01000169">
    <property type="protein sequence ID" value="RJG09508.1"/>
    <property type="molecule type" value="Genomic_DNA"/>
</dbReference>
<keyword evidence="9" id="KW-1185">Reference proteome</keyword>
<dbReference type="NCBIfam" id="TIGR02432">
    <property type="entry name" value="lysidine_TilS_N"/>
    <property type="match status" value="1"/>
</dbReference>
<keyword evidence="5" id="KW-0067">ATP-binding</keyword>
<dbReference type="GO" id="GO:0005524">
    <property type="term" value="F:ATP binding"/>
    <property type="evidence" value="ECO:0007669"/>
    <property type="project" value="UniProtKB-KW"/>
</dbReference>
<comment type="catalytic activity">
    <reaction evidence="6">
        <text>cytidine(34) in tRNA(Ile2) + L-lysine + ATP = lysidine(34) in tRNA(Ile2) + AMP + diphosphate + H(+)</text>
        <dbReference type="Rhea" id="RHEA:43744"/>
        <dbReference type="Rhea" id="RHEA-COMP:10625"/>
        <dbReference type="Rhea" id="RHEA-COMP:10670"/>
        <dbReference type="ChEBI" id="CHEBI:15378"/>
        <dbReference type="ChEBI" id="CHEBI:30616"/>
        <dbReference type="ChEBI" id="CHEBI:32551"/>
        <dbReference type="ChEBI" id="CHEBI:33019"/>
        <dbReference type="ChEBI" id="CHEBI:82748"/>
        <dbReference type="ChEBI" id="CHEBI:83665"/>
        <dbReference type="ChEBI" id="CHEBI:456215"/>
        <dbReference type="EC" id="6.3.4.19"/>
    </reaction>
</comment>
<dbReference type="EC" id="6.3.4.19" evidence="1"/>
<accession>A0A418XAV7</accession>
<evidence type="ECO:0000259" key="7">
    <source>
        <dbReference type="Pfam" id="PF01171"/>
    </source>
</evidence>
<evidence type="ECO:0000256" key="2">
    <source>
        <dbReference type="ARBA" id="ARBA00022598"/>
    </source>
</evidence>
<proteinExistence type="predicted"/>
<evidence type="ECO:0000256" key="6">
    <source>
        <dbReference type="ARBA" id="ARBA00048539"/>
    </source>
</evidence>
<keyword evidence="2" id="KW-0436">Ligase</keyword>
<dbReference type="PANTHER" id="PTHR43033:SF1">
    <property type="entry name" value="TRNA(ILE)-LYSIDINE SYNTHASE-RELATED"/>
    <property type="match status" value="1"/>
</dbReference>
<name>A0A418XAV7_9GAMM</name>
<dbReference type="Gene3D" id="3.40.50.620">
    <property type="entry name" value="HUPs"/>
    <property type="match status" value="1"/>
</dbReference>
<dbReference type="Proteomes" id="UP000283734">
    <property type="component" value="Unassembled WGS sequence"/>
</dbReference>
<evidence type="ECO:0000256" key="4">
    <source>
        <dbReference type="ARBA" id="ARBA00022741"/>
    </source>
</evidence>
<dbReference type="OrthoDB" id="9807403at2"/>
<keyword evidence="3" id="KW-0819">tRNA processing</keyword>
<dbReference type="PANTHER" id="PTHR43033">
    <property type="entry name" value="TRNA(ILE)-LYSIDINE SYNTHASE-RELATED"/>
    <property type="match status" value="1"/>
</dbReference>
<keyword evidence="4" id="KW-0547">Nucleotide-binding</keyword>
<feature type="non-terminal residue" evidence="8">
    <location>
        <position position="123"/>
    </location>
</feature>
<dbReference type="AlphaFoldDB" id="A0A418XAV7"/>
<comment type="caution">
    <text evidence="8">The sequence shown here is derived from an EMBL/GenBank/DDBJ whole genome shotgun (WGS) entry which is preliminary data.</text>
</comment>
<dbReference type="SUPFAM" id="SSF52402">
    <property type="entry name" value="Adenine nucleotide alpha hydrolases-like"/>
    <property type="match status" value="1"/>
</dbReference>
<dbReference type="InterPro" id="IPR012094">
    <property type="entry name" value="tRNA_Ile_lys_synt"/>
</dbReference>
<gene>
    <name evidence="8" type="primary">tilS</name>
    <name evidence="8" type="ORF">D4A39_17345</name>
</gene>
<dbReference type="CDD" id="cd01992">
    <property type="entry name" value="TilS_N"/>
    <property type="match status" value="1"/>
</dbReference>
<evidence type="ECO:0000256" key="1">
    <source>
        <dbReference type="ARBA" id="ARBA00013267"/>
    </source>
</evidence>
<dbReference type="InterPro" id="IPR011063">
    <property type="entry name" value="TilS/TtcA_N"/>
</dbReference>
<dbReference type="GO" id="GO:0008033">
    <property type="term" value="P:tRNA processing"/>
    <property type="evidence" value="ECO:0007669"/>
    <property type="project" value="UniProtKB-KW"/>
</dbReference>
<evidence type="ECO:0000256" key="3">
    <source>
        <dbReference type="ARBA" id="ARBA00022694"/>
    </source>
</evidence>
<dbReference type="GO" id="GO:0032267">
    <property type="term" value="F:tRNA(Ile)-lysidine synthase activity"/>
    <property type="evidence" value="ECO:0007669"/>
    <property type="project" value="UniProtKB-EC"/>
</dbReference>
<evidence type="ECO:0000256" key="5">
    <source>
        <dbReference type="ARBA" id="ARBA00022840"/>
    </source>
</evidence>
<evidence type="ECO:0000313" key="8">
    <source>
        <dbReference type="EMBL" id="RJG09508.1"/>
    </source>
</evidence>
<sequence length="123" mass="13883">MFKWQTPYIVALSGGADSVALLLILKNIGLNITAAHCNFHLRGEESDRDEQFCVNLCKQQGISLSRIHFDTYAYAHLHKVSIEMAARNLRYSYFAQLVKDLHAGGICVAHHRDDNVETLLLNL</sequence>
<dbReference type="InterPro" id="IPR012795">
    <property type="entry name" value="tRNA_Ile_lys_synt_N"/>
</dbReference>
<protein>
    <recommendedName>
        <fullName evidence="1">tRNA(Ile)-lysidine synthetase</fullName>
        <ecNumber evidence="1">6.3.4.19</ecNumber>
    </recommendedName>
</protein>
<feature type="domain" description="tRNA(Ile)-lysidine/2-thiocytidine synthase N-terminal" evidence="7">
    <location>
        <begin position="8"/>
        <end position="123"/>
    </location>
</feature>